<evidence type="ECO:0000313" key="8">
    <source>
        <dbReference type="EMBL" id="QTD49523.1"/>
    </source>
</evidence>
<dbReference type="Pfam" id="PF00990">
    <property type="entry name" value="GGDEF"/>
    <property type="match status" value="1"/>
</dbReference>
<dbReference type="FunFam" id="3.20.20.450:FF:000001">
    <property type="entry name" value="Cyclic di-GMP phosphodiesterase yahA"/>
    <property type="match status" value="1"/>
</dbReference>
<dbReference type="PROSITE" id="PS50887">
    <property type="entry name" value="GGDEF"/>
    <property type="match status" value="1"/>
</dbReference>
<dbReference type="GO" id="GO:0000160">
    <property type="term" value="P:phosphorelay signal transduction system"/>
    <property type="evidence" value="ECO:0007669"/>
    <property type="project" value="InterPro"/>
</dbReference>
<evidence type="ECO:0000256" key="1">
    <source>
        <dbReference type="ARBA" id="ARBA00051114"/>
    </source>
</evidence>
<reference evidence="8" key="1">
    <citation type="submission" date="2021-03" db="EMBL/GenBank/DDBJ databases">
        <title>Acanthopleuribacteraceae sp. M133.</title>
        <authorList>
            <person name="Wang G."/>
        </authorList>
    </citation>
    <scope>NUCLEOTIDE SEQUENCE</scope>
    <source>
        <strain evidence="8">M133</strain>
    </source>
</reference>
<dbReference type="SMART" id="SM00267">
    <property type="entry name" value="GGDEF"/>
    <property type="match status" value="1"/>
</dbReference>
<dbReference type="GO" id="GO:0071732">
    <property type="term" value="P:cellular response to nitric oxide"/>
    <property type="evidence" value="ECO:0007669"/>
    <property type="project" value="UniProtKB-ARBA"/>
</dbReference>
<dbReference type="CDD" id="cd01948">
    <property type="entry name" value="EAL"/>
    <property type="match status" value="1"/>
</dbReference>
<dbReference type="Pfam" id="PF13426">
    <property type="entry name" value="PAS_9"/>
    <property type="match status" value="1"/>
</dbReference>
<evidence type="ECO:0000259" key="6">
    <source>
        <dbReference type="PROSITE" id="PS50883"/>
    </source>
</evidence>
<dbReference type="InterPro" id="IPR000160">
    <property type="entry name" value="GGDEF_dom"/>
</dbReference>
<dbReference type="NCBIfam" id="TIGR00229">
    <property type="entry name" value="sensory_box"/>
    <property type="match status" value="1"/>
</dbReference>
<dbReference type="EMBL" id="CP071793">
    <property type="protein sequence ID" value="QTD49523.1"/>
    <property type="molecule type" value="Genomic_DNA"/>
</dbReference>
<gene>
    <name evidence="8" type="ORF">J3U87_28385</name>
</gene>
<dbReference type="Proteomes" id="UP000663929">
    <property type="component" value="Chromosome"/>
</dbReference>
<feature type="domain" description="Response regulatory" evidence="3">
    <location>
        <begin position="8"/>
        <end position="125"/>
    </location>
</feature>
<protein>
    <submittedName>
        <fullName evidence="8">EAL domain-containing protein</fullName>
    </submittedName>
</protein>
<name>A0A8A4TIU3_SULCO</name>
<dbReference type="SUPFAM" id="SSF55073">
    <property type="entry name" value="Nucleotide cyclase"/>
    <property type="match status" value="1"/>
</dbReference>
<dbReference type="PANTHER" id="PTHR44757">
    <property type="entry name" value="DIGUANYLATE CYCLASE DGCP"/>
    <property type="match status" value="1"/>
</dbReference>
<feature type="domain" description="PAS" evidence="4">
    <location>
        <begin position="151"/>
        <end position="199"/>
    </location>
</feature>
<dbReference type="SUPFAM" id="SSF52172">
    <property type="entry name" value="CheY-like"/>
    <property type="match status" value="1"/>
</dbReference>
<keyword evidence="9" id="KW-1185">Reference proteome</keyword>
<dbReference type="SMART" id="SM00448">
    <property type="entry name" value="REC"/>
    <property type="match status" value="1"/>
</dbReference>
<dbReference type="GO" id="GO:0071111">
    <property type="term" value="F:cyclic-guanylate-specific phosphodiesterase activity"/>
    <property type="evidence" value="ECO:0007669"/>
    <property type="project" value="UniProtKB-EC"/>
</dbReference>
<dbReference type="Gene3D" id="3.40.50.2300">
    <property type="match status" value="1"/>
</dbReference>
<organism evidence="8 9">
    <name type="scientific">Sulfidibacter corallicola</name>
    <dbReference type="NCBI Taxonomy" id="2818388"/>
    <lineage>
        <taxon>Bacteria</taxon>
        <taxon>Pseudomonadati</taxon>
        <taxon>Acidobacteriota</taxon>
        <taxon>Holophagae</taxon>
        <taxon>Acanthopleuribacterales</taxon>
        <taxon>Acanthopleuribacteraceae</taxon>
        <taxon>Sulfidibacter</taxon>
    </lineage>
</organism>
<dbReference type="CDD" id="cd00130">
    <property type="entry name" value="PAS"/>
    <property type="match status" value="1"/>
</dbReference>
<evidence type="ECO:0000259" key="4">
    <source>
        <dbReference type="PROSITE" id="PS50112"/>
    </source>
</evidence>
<dbReference type="InterPro" id="IPR000014">
    <property type="entry name" value="PAS"/>
</dbReference>
<dbReference type="Gene3D" id="3.30.70.270">
    <property type="match status" value="1"/>
</dbReference>
<dbReference type="SUPFAM" id="SSF55785">
    <property type="entry name" value="PYP-like sensor domain (PAS domain)"/>
    <property type="match status" value="1"/>
</dbReference>
<evidence type="ECO:0000259" key="5">
    <source>
        <dbReference type="PROSITE" id="PS50113"/>
    </source>
</evidence>
<dbReference type="InterPro" id="IPR029787">
    <property type="entry name" value="Nucleotide_cyclase"/>
</dbReference>
<dbReference type="Gene3D" id="3.20.20.450">
    <property type="entry name" value="EAL domain"/>
    <property type="match status" value="1"/>
</dbReference>
<dbReference type="Pfam" id="PF00072">
    <property type="entry name" value="Response_reg"/>
    <property type="match status" value="1"/>
</dbReference>
<feature type="domain" description="PAC" evidence="5">
    <location>
        <begin position="213"/>
        <end position="264"/>
    </location>
</feature>
<evidence type="ECO:0000259" key="7">
    <source>
        <dbReference type="PROSITE" id="PS50887"/>
    </source>
</evidence>
<dbReference type="PROSITE" id="PS50112">
    <property type="entry name" value="PAS"/>
    <property type="match status" value="1"/>
</dbReference>
<feature type="domain" description="GGDEF" evidence="7">
    <location>
        <begin position="296"/>
        <end position="429"/>
    </location>
</feature>
<dbReference type="PROSITE" id="PS50110">
    <property type="entry name" value="RESPONSE_REGULATORY"/>
    <property type="match status" value="1"/>
</dbReference>
<dbReference type="InterPro" id="IPR035919">
    <property type="entry name" value="EAL_sf"/>
</dbReference>
<evidence type="ECO:0000259" key="3">
    <source>
        <dbReference type="PROSITE" id="PS50110"/>
    </source>
</evidence>
<evidence type="ECO:0000313" key="9">
    <source>
        <dbReference type="Proteomes" id="UP000663929"/>
    </source>
</evidence>
<dbReference type="PANTHER" id="PTHR44757:SF2">
    <property type="entry name" value="BIOFILM ARCHITECTURE MAINTENANCE PROTEIN MBAA"/>
    <property type="match status" value="1"/>
</dbReference>
<proteinExistence type="predicted"/>
<dbReference type="SUPFAM" id="SSF141868">
    <property type="entry name" value="EAL domain-like"/>
    <property type="match status" value="1"/>
</dbReference>
<dbReference type="InterPro" id="IPR011006">
    <property type="entry name" value="CheY-like_superfamily"/>
</dbReference>
<feature type="domain" description="EAL" evidence="6">
    <location>
        <begin position="438"/>
        <end position="693"/>
    </location>
</feature>
<dbReference type="InterPro" id="IPR001789">
    <property type="entry name" value="Sig_transdc_resp-reg_receiver"/>
</dbReference>
<dbReference type="SMART" id="SM00091">
    <property type="entry name" value="PAS"/>
    <property type="match status" value="1"/>
</dbReference>
<dbReference type="NCBIfam" id="TIGR00254">
    <property type="entry name" value="GGDEF"/>
    <property type="match status" value="1"/>
</dbReference>
<dbReference type="AlphaFoldDB" id="A0A8A4TIU3"/>
<dbReference type="FunFam" id="3.30.70.270:FF:000001">
    <property type="entry name" value="Diguanylate cyclase domain protein"/>
    <property type="match status" value="1"/>
</dbReference>
<dbReference type="RefSeq" id="WP_237379155.1">
    <property type="nucleotide sequence ID" value="NZ_CP071793.1"/>
</dbReference>
<comment type="catalytic activity">
    <reaction evidence="1">
        <text>3',3'-c-di-GMP + H2O = 5'-phosphoguanylyl(3'-&gt;5')guanosine + H(+)</text>
        <dbReference type="Rhea" id="RHEA:24902"/>
        <dbReference type="ChEBI" id="CHEBI:15377"/>
        <dbReference type="ChEBI" id="CHEBI:15378"/>
        <dbReference type="ChEBI" id="CHEBI:58754"/>
        <dbReference type="ChEBI" id="CHEBI:58805"/>
        <dbReference type="EC" id="3.1.4.52"/>
    </reaction>
    <physiologicalReaction direction="left-to-right" evidence="1">
        <dbReference type="Rhea" id="RHEA:24903"/>
    </physiologicalReaction>
</comment>
<dbReference type="PROSITE" id="PS50113">
    <property type="entry name" value="PAC"/>
    <property type="match status" value="1"/>
</dbReference>
<accession>A0A8A4TIU3</accession>
<dbReference type="InterPro" id="IPR052155">
    <property type="entry name" value="Biofilm_reg_signaling"/>
</dbReference>
<dbReference type="Gene3D" id="3.30.450.20">
    <property type="entry name" value="PAS domain"/>
    <property type="match status" value="1"/>
</dbReference>
<dbReference type="InterPro" id="IPR001633">
    <property type="entry name" value="EAL_dom"/>
</dbReference>
<dbReference type="InterPro" id="IPR043128">
    <property type="entry name" value="Rev_trsase/Diguanyl_cyclase"/>
</dbReference>
<dbReference type="CDD" id="cd01949">
    <property type="entry name" value="GGDEF"/>
    <property type="match status" value="1"/>
</dbReference>
<dbReference type="Pfam" id="PF00563">
    <property type="entry name" value="EAL"/>
    <property type="match status" value="1"/>
</dbReference>
<evidence type="ECO:0000256" key="2">
    <source>
        <dbReference type="PROSITE-ProRule" id="PRU00169"/>
    </source>
</evidence>
<feature type="modified residue" description="4-aspartylphosphate" evidence="2">
    <location>
        <position position="57"/>
    </location>
</feature>
<sequence length="701" mass="78973">MEQYYKPKVLIVDDIPTNLFLMSKILQPLDAHVFMAASGEEALSLTLRHQFSVILLDVQMPNMDGFETASLIRSYFETKCVPIIFVTAIHKNDTYILRGYEVGAVDYLFKPVDRDILVSKVKVFLELDRQRHALEEAMNSIKTLGHQKEMLLECAGEGIVGLDSQGRITFMNPAALSMLGFQTQEIRDLELGDLFVEDDPGVRSFPDGWESIRAHENQLRSKGNRTFPVVFSSSVIRERGLVTGGVMVFLDISERKKAEQKLLELANYDHLTKLPNRTTFRQQLEKMISRNKRYDRKVSVIFLDLDNFKGINDSMGHDAGDALLKGLAKLLIESVRDYDVVARLAGDEFGILLEGFESARDVIMVGQKILERIQAPFTIQGRQVFVTCSLGIATFPESGTDPEALIKAADIAMYEAKREGKDTLKFFDQSMQIQARQRMELEGELRHALNRNELSLHFQPQVDPGSHQIKGMEALLRWNHPTMGSVSPAKFIPLAEETGLILPIGEWVMQQACIQAASWHRHFGPKSPRMAVNVSPRQLKKGAFLDVVQKVLAETSLPPGLLEIELTESTIMEDSCNTITLLEEFHRLGLMIAVDDFGTGYSSLSYLTRLPVDVLKIDRSFVSGIGTDLNSEVIIRGILSLAESMELNVVAEGVEDREHLEFFQNHPCQLFQGYYFHKPMTGDQATALLKDQLTRRMVSNT</sequence>
<dbReference type="SMART" id="SM00052">
    <property type="entry name" value="EAL"/>
    <property type="match status" value="1"/>
</dbReference>
<keyword evidence="2" id="KW-0597">Phosphoprotein</keyword>
<dbReference type="InterPro" id="IPR000700">
    <property type="entry name" value="PAS-assoc_C"/>
</dbReference>
<dbReference type="InterPro" id="IPR035965">
    <property type="entry name" value="PAS-like_dom_sf"/>
</dbReference>
<dbReference type="KEGG" id="scor:J3U87_28385"/>
<dbReference type="PROSITE" id="PS50883">
    <property type="entry name" value="EAL"/>
    <property type="match status" value="1"/>
</dbReference>